<dbReference type="CDD" id="cd06225">
    <property type="entry name" value="HAMP"/>
    <property type="match status" value="1"/>
</dbReference>
<evidence type="ECO:0000256" key="3">
    <source>
        <dbReference type="ARBA" id="ARBA00022500"/>
    </source>
</evidence>
<dbReference type="Gene3D" id="6.10.340.10">
    <property type="match status" value="1"/>
</dbReference>
<evidence type="ECO:0000256" key="2">
    <source>
        <dbReference type="ARBA" id="ARBA00022475"/>
    </source>
</evidence>
<sequence length="971" mass="110477">MSKKLSIKVKILILSILTIVLISIAVAFDSINSMKEYSNENIENYKKEAYDRKEQELKNYVSLAMKTVEAYYERTNIEKIKLELEDDLYQQTMFLFSILEGEYEKYKNSLSNSDLEERLKNIVNSTRYGKTGYFWINDLDAKVIIHPISPSLNNQNMHNYKDPNGKQIFKEFAEIAKKKGEGYIDYVWPKPGFDKPQAKASFVKLFKPYNWVIGTGEYIENATERIQKEALKTISDMRYANDDYFWINDSHPYMIHHPNTKLNGTDLNTYKDPFGTKLFVEMSKVTNEKKEGGLVKYYWDKPNIPNDPKAKFSYVQRFAPWDWIIGTGAYVDDIEDEVTLMQENTNSKINSVIFSITIFAFIAMIIAIAIFNYFINLAIIRPLGELDDAIKDVISGDGNTDRIVNKSDDEIGKIVNSFNTYIDKLKEAYIEDGKVIQNVDEVIEKVSQGFYVYKIEQTSSNPQIRRLRDSINQMIERTNENLVNLNNILIEYGNSRFVQNDSKIDTTKVNGVMSSLATSTLLIGHTVSEFLSMIISTGTKLNNDTAVLSKSAQELSTSANEQATSLEQTAAAIEEITAIIKQSVQKTSQMSILANELQKSSKSGETLANQTNEAMDQINKEVSSINEAIEVIDQIAFQTNILSLNAAVEAATAGEAGKGFAVVAQEVRNLANRSAEAAKEIKNIVEIATSKANEGKNIASSMKLGYTELNKRIDETIVLIEDVSRGTKEEEIGILQINDTINVLDRVTQVNAGSARTISTLAREASSLSDNLLKIADRAKFKQVDPKSIDDIDLVFKISKLKNDHIKFKLENFDKVGQTKVAWQVENDLECDLGKWIAEQEQKSMNFVKKDYWKELKKHHELVHKNVQEYINEDCKQEPDSQKLKSYSIELDNSTVEVFKALDRVKVDNIGKDEVLNTKQAQKQIEKPEINKEKQDLETIKIDVKDVKILEKTEKKQEFKSNSNDDEWESF</sequence>
<keyword evidence="5 9" id="KW-1133">Transmembrane helix</keyword>
<keyword evidence="8" id="KW-0807">Transducer</keyword>
<evidence type="ECO:0000313" key="12">
    <source>
        <dbReference type="EMBL" id="OCM00149.1"/>
    </source>
</evidence>
<dbReference type="InterPro" id="IPR051310">
    <property type="entry name" value="MCP_chemotaxis"/>
</dbReference>
<evidence type="ECO:0000256" key="6">
    <source>
        <dbReference type="ARBA" id="ARBA00023136"/>
    </source>
</evidence>
<dbReference type="SMART" id="SM00283">
    <property type="entry name" value="MA"/>
    <property type="match status" value="1"/>
</dbReference>
<keyword evidence="6 9" id="KW-0472">Membrane</keyword>
<evidence type="ECO:0000256" key="8">
    <source>
        <dbReference type="PROSITE-ProRule" id="PRU00284"/>
    </source>
</evidence>
<dbReference type="PANTHER" id="PTHR43531:SF11">
    <property type="entry name" value="METHYL-ACCEPTING CHEMOTAXIS PROTEIN 3"/>
    <property type="match status" value="1"/>
</dbReference>
<dbReference type="Gene3D" id="1.20.120.30">
    <property type="entry name" value="Aspartate receptor, ligand-binding domain"/>
    <property type="match status" value="1"/>
</dbReference>
<dbReference type="CDD" id="cd18774">
    <property type="entry name" value="PDC2_HK_sensor"/>
    <property type="match status" value="1"/>
</dbReference>
<dbReference type="PRINTS" id="PR00260">
    <property type="entry name" value="CHEMTRNSDUCR"/>
</dbReference>
<dbReference type="Pfam" id="PF08269">
    <property type="entry name" value="dCache_2"/>
    <property type="match status" value="1"/>
</dbReference>
<feature type="domain" description="Methyl-accepting transducer" evidence="10">
    <location>
        <begin position="537"/>
        <end position="766"/>
    </location>
</feature>
<dbReference type="RefSeq" id="WP_066182841.1">
    <property type="nucleotide sequence ID" value="NZ_LCUJ01000001.1"/>
</dbReference>
<evidence type="ECO:0000256" key="7">
    <source>
        <dbReference type="ARBA" id="ARBA00029447"/>
    </source>
</evidence>
<name>A0A1C0B967_9BACT</name>
<gene>
    <name evidence="12" type="primary">mcp4_1</name>
    <name evidence="12" type="ORF">AAX29_00147</name>
</gene>
<dbReference type="Proteomes" id="UP000093281">
    <property type="component" value="Unassembled WGS sequence"/>
</dbReference>
<evidence type="ECO:0000259" key="11">
    <source>
        <dbReference type="PROSITE" id="PS50885"/>
    </source>
</evidence>
<organism evidence="12 13">
    <name type="scientific">Aliarcobacter thereius</name>
    <dbReference type="NCBI Taxonomy" id="544718"/>
    <lineage>
        <taxon>Bacteria</taxon>
        <taxon>Pseudomonadati</taxon>
        <taxon>Campylobacterota</taxon>
        <taxon>Epsilonproteobacteria</taxon>
        <taxon>Campylobacterales</taxon>
        <taxon>Arcobacteraceae</taxon>
        <taxon>Aliarcobacter</taxon>
    </lineage>
</organism>
<dbReference type="InterPro" id="IPR004089">
    <property type="entry name" value="MCPsignal_dom"/>
</dbReference>
<dbReference type="GO" id="GO:0004888">
    <property type="term" value="F:transmembrane signaling receptor activity"/>
    <property type="evidence" value="ECO:0007669"/>
    <property type="project" value="InterPro"/>
</dbReference>
<dbReference type="SMART" id="SM01049">
    <property type="entry name" value="Cache_2"/>
    <property type="match status" value="2"/>
</dbReference>
<evidence type="ECO:0000256" key="5">
    <source>
        <dbReference type="ARBA" id="ARBA00022989"/>
    </source>
</evidence>
<dbReference type="Pfam" id="PF00015">
    <property type="entry name" value="MCPsignal"/>
    <property type="match status" value="1"/>
</dbReference>
<comment type="caution">
    <text evidence="12">The sequence shown here is derived from an EMBL/GenBank/DDBJ whole genome shotgun (WGS) entry which is preliminary data.</text>
</comment>
<dbReference type="InterPro" id="IPR003660">
    <property type="entry name" value="HAMP_dom"/>
</dbReference>
<evidence type="ECO:0000256" key="9">
    <source>
        <dbReference type="SAM" id="Phobius"/>
    </source>
</evidence>
<dbReference type="InterPro" id="IPR004090">
    <property type="entry name" value="Chemotax_Me-accpt_rcpt"/>
</dbReference>
<evidence type="ECO:0000259" key="10">
    <source>
        <dbReference type="PROSITE" id="PS50111"/>
    </source>
</evidence>
<dbReference type="InterPro" id="IPR033480">
    <property type="entry name" value="sCache_2"/>
</dbReference>
<evidence type="ECO:0000313" key="13">
    <source>
        <dbReference type="Proteomes" id="UP000093281"/>
    </source>
</evidence>
<feature type="domain" description="HAMP" evidence="11">
    <location>
        <begin position="377"/>
        <end position="430"/>
    </location>
</feature>
<dbReference type="GO" id="GO:0007165">
    <property type="term" value="P:signal transduction"/>
    <property type="evidence" value="ECO:0007669"/>
    <property type="project" value="UniProtKB-KW"/>
</dbReference>
<dbReference type="PROSITE" id="PS50111">
    <property type="entry name" value="CHEMOTAXIS_TRANSDUC_2"/>
    <property type="match status" value="1"/>
</dbReference>
<dbReference type="SUPFAM" id="SSF58104">
    <property type="entry name" value="Methyl-accepting chemotaxis protein (MCP) signaling domain"/>
    <property type="match status" value="1"/>
</dbReference>
<accession>A0A1C0B967</accession>
<dbReference type="InterPro" id="IPR025991">
    <property type="entry name" value="Chemoreceptor_zinc-bind_dom"/>
</dbReference>
<dbReference type="OrthoDB" id="5348717at2"/>
<dbReference type="Pfam" id="PF13682">
    <property type="entry name" value="CZB"/>
    <property type="match status" value="1"/>
</dbReference>
<dbReference type="Gene3D" id="3.30.450.20">
    <property type="entry name" value="PAS domain"/>
    <property type="match status" value="2"/>
</dbReference>
<proteinExistence type="inferred from homology"/>
<dbReference type="Pfam" id="PF00672">
    <property type="entry name" value="HAMP"/>
    <property type="match status" value="1"/>
</dbReference>
<dbReference type="GO" id="GO:0006935">
    <property type="term" value="P:chemotaxis"/>
    <property type="evidence" value="ECO:0007669"/>
    <property type="project" value="UniProtKB-KW"/>
</dbReference>
<dbReference type="CDD" id="cd11386">
    <property type="entry name" value="MCP_signal"/>
    <property type="match status" value="1"/>
</dbReference>
<comment type="similarity">
    <text evidence="7">Belongs to the methyl-accepting chemotaxis (MCP) protein family.</text>
</comment>
<comment type="subcellular location">
    <subcellularLocation>
        <location evidence="1">Cell membrane</location>
        <topology evidence="1">Multi-pass membrane protein</topology>
    </subcellularLocation>
</comment>
<dbReference type="InterPro" id="IPR004010">
    <property type="entry name" value="Double_Cache_2"/>
</dbReference>
<protein>
    <submittedName>
        <fullName evidence="12">Methyl-accepting chemotaxis protein 4</fullName>
    </submittedName>
</protein>
<reference evidence="13" key="1">
    <citation type="submission" date="2015-05" db="EMBL/GenBank/DDBJ databases">
        <authorList>
            <person name="Rovetto F."/>
            <person name="Cocolin L."/>
            <person name="Illeghems K."/>
            <person name="Van Nieuwerburgh F."/>
            <person name="Houf K."/>
        </authorList>
    </citation>
    <scope>NUCLEOTIDE SEQUENCE [LARGE SCALE GENOMIC DNA]</scope>
    <source>
        <strain evidence="13">DU22</strain>
    </source>
</reference>
<keyword evidence="2" id="KW-1003">Cell membrane</keyword>
<keyword evidence="4 9" id="KW-0812">Transmembrane</keyword>
<keyword evidence="3" id="KW-0145">Chemotaxis</keyword>
<evidence type="ECO:0000256" key="1">
    <source>
        <dbReference type="ARBA" id="ARBA00004651"/>
    </source>
</evidence>
<dbReference type="PATRIC" id="fig|544718.43.peg.910"/>
<dbReference type="Gene3D" id="1.10.287.950">
    <property type="entry name" value="Methyl-accepting chemotaxis protein"/>
    <property type="match status" value="1"/>
</dbReference>
<dbReference type="AlphaFoldDB" id="A0A1C0B967"/>
<dbReference type="PANTHER" id="PTHR43531">
    <property type="entry name" value="PROTEIN ICFG"/>
    <property type="match status" value="1"/>
</dbReference>
<dbReference type="GO" id="GO:0005886">
    <property type="term" value="C:plasma membrane"/>
    <property type="evidence" value="ECO:0007669"/>
    <property type="project" value="UniProtKB-SubCell"/>
</dbReference>
<dbReference type="STRING" id="544718.AAX25_00931"/>
<evidence type="ECO:0000256" key="4">
    <source>
        <dbReference type="ARBA" id="ARBA00022692"/>
    </source>
</evidence>
<dbReference type="EMBL" id="LCUJ01000001">
    <property type="protein sequence ID" value="OCM00149.1"/>
    <property type="molecule type" value="Genomic_DNA"/>
</dbReference>
<feature type="transmembrane region" description="Helical" evidence="9">
    <location>
        <begin position="352"/>
        <end position="375"/>
    </location>
</feature>
<dbReference type="PROSITE" id="PS50885">
    <property type="entry name" value="HAMP"/>
    <property type="match status" value="1"/>
</dbReference>